<evidence type="ECO:0000313" key="2">
    <source>
        <dbReference type="EMBL" id="CAG6742783.1"/>
    </source>
</evidence>
<organism evidence="2">
    <name type="scientific">Cacopsylla melanoneura</name>
    <dbReference type="NCBI Taxonomy" id="428564"/>
    <lineage>
        <taxon>Eukaryota</taxon>
        <taxon>Metazoa</taxon>
        <taxon>Ecdysozoa</taxon>
        <taxon>Arthropoda</taxon>
        <taxon>Hexapoda</taxon>
        <taxon>Insecta</taxon>
        <taxon>Pterygota</taxon>
        <taxon>Neoptera</taxon>
        <taxon>Paraneoptera</taxon>
        <taxon>Hemiptera</taxon>
        <taxon>Sternorrhyncha</taxon>
        <taxon>Psylloidea</taxon>
        <taxon>Psyllidae</taxon>
        <taxon>Psyllinae</taxon>
        <taxon>Cacopsylla</taxon>
    </lineage>
</organism>
<feature type="transmembrane region" description="Helical" evidence="1">
    <location>
        <begin position="47"/>
        <end position="66"/>
    </location>
</feature>
<evidence type="ECO:0000256" key="1">
    <source>
        <dbReference type="SAM" id="Phobius"/>
    </source>
</evidence>
<keyword evidence="1" id="KW-0472">Membrane</keyword>
<dbReference type="EMBL" id="HBUF01439408">
    <property type="protein sequence ID" value="CAG6742783.1"/>
    <property type="molecule type" value="Transcribed_RNA"/>
</dbReference>
<accession>A0A8D9E6Q6</accession>
<reference evidence="2" key="1">
    <citation type="submission" date="2021-05" db="EMBL/GenBank/DDBJ databases">
        <authorList>
            <person name="Alioto T."/>
            <person name="Alioto T."/>
            <person name="Gomez Garrido J."/>
        </authorList>
    </citation>
    <scope>NUCLEOTIDE SEQUENCE</scope>
</reference>
<feature type="transmembrane region" description="Helical" evidence="1">
    <location>
        <begin position="12"/>
        <end position="35"/>
    </location>
</feature>
<keyword evidence="1" id="KW-0812">Transmembrane</keyword>
<dbReference type="AlphaFoldDB" id="A0A8D9E6Q6"/>
<name>A0A8D9E6Q6_9HEMI</name>
<feature type="transmembrane region" description="Helical" evidence="1">
    <location>
        <begin position="73"/>
        <end position="92"/>
    </location>
</feature>
<sequence>MTSIMLPTLVKPFYSSLTIISAFTCSSFFYIASFYHASYDKTAYHSHSFLLFTYFFYDFCHTSLIFTYSSFHLLFFLSIILHTTVNPLYSSLTYYSFSYHSSFYHASYHSQFSLLCLVLQSILSTLHLLFFLLAILFLS</sequence>
<feature type="transmembrane region" description="Helical" evidence="1">
    <location>
        <begin position="112"/>
        <end position="138"/>
    </location>
</feature>
<proteinExistence type="predicted"/>
<keyword evidence="1" id="KW-1133">Transmembrane helix</keyword>
<protein>
    <submittedName>
        <fullName evidence="2">Uncharacterized protein</fullName>
    </submittedName>
</protein>